<dbReference type="GO" id="GO:0016787">
    <property type="term" value="F:hydrolase activity"/>
    <property type="evidence" value="ECO:0007669"/>
    <property type="project" value="UniProtKB-KW"/>
</dbReference>
<feature type="chain" id="PRO_5012974237" description="ChbG/HpnK family deacetylase" evidence="6">
    <location>
        <begin position="25"/>
        <end position="313"/>
    </location>
</feature>
<keyword evidence="3" id="KW-0378">Hydrolase</keyword>
<dbReference type="CDD" id="cd10802">
    <property type="entry name" value="YdjC_TTHB029_like"/>
    <property type="match status" value="1"/>
</dbReference>
<dbReference type="EMBL" id="FQWL01000001">
    <property type="protein sequence ID" value="SHG31498.1"/>
    <property type="molecule type" value="Genomic_DNA"/>
</dbReference>
<dbReference type="GO" id="GO:0046872">
    <property type="term" value="F:metal ion binding"/>
    <property type="evidence" value="ECO:0007669"/>
    <property type="project" value="UniProtKB-KW"/>
</dbReference>
<comment type="cofactor">
    <cofactor evidence="1">
        <name>Mg(2+)</name>
        <dbReference type="ChEBI" id="CHEBI:18420"/>
    </cofactor>
</comment>
<accession>A0A1M5IT11</accession>
<proteinExistence type="predicted"/>
<keyword evidence="6" id="KW-0732">Signal</keyword>
<protein>
    <recommendedName>
        <fullName evidence="9">ChbG/HpnK family deacetylase</fullName>
    </recommendedName>
</protein>
<keyword evidence="5" id="KW-0119">Carbohydrate metabolism</keyword>
<keyword evidence="4" id="KW-0460">Magnesium</keyword>
<dbReference type="Gene3D" id="3.20.20.370">
    <property type="entry name" value="Glycoside hydrolase/deacetylase"/>
    <property type="match status" value="1"/>
</dbReference>
<dbReference type="Pfam" id="PF04794">
    <property type="entry name" value="YdjC"/>
    <property type="match status" value="1"/>
</dbReference>
<dbReference type="Proteomes" id="UP000184532">
    <property type="component" value="Unassembled WGS sequence"/>
</dbReference>
<evidence type="ECO:0000256" key="6">
    <source>
        <dbReference type="SAM" id="SignalP"/>
    </source>
</evidence>
<evidence type="ECO:0000256" key="3">
    <source>
        <dbReference type="ARBA" id="ARBA00022801"/>
    </source>
</evidence>
<keyword evidence="8" id="KW-1185">Reference proteome</keyword>
<gene>
    <name evidence="7" type="ORF">SAMN04488116_0913</name>
</gene>
<reference evidence="8" key="1">
    <citation type="submission" date="2016-11" db="EMBL/GenBank/DDBJ databases">
        <authorList>
            <person name="Varghese N."/>
            <person name="Submissions S."/>
        </authorList>
    </citation>
    <scope>NUCLEOTIDE SEQUENCE [LARGE SCALE GENOMIC DNA]</scope>
    <source>
        <strain evidence="8">DSM 22638</strain>
    </source>
</reference>
<dbReference type="PANTHER" id="PTHR31609">
    <property type="entry name" value="YDJC DEACETYLASE FAMILY MEMBER"/>
    <property type="match status" value="1"/>
</dbReference>
<evidence type="ECO:0008006" key="9">
    <source>
        <dbReference type="Google" id="ProtNLM"/>
    </source>
</evidence>
<organism evidence="7 8">
    <name type="scientific">Flagellimonas flava</name>
    <dbReference type="NCBI Taxonomy" id="570519"/>
    <lineage>
        <taxon>Bacteria</taxon>
        <taxon>Pseudomonadati</taxon>
        <taxon>Bacteroidota</taxon>
        <taxon>Flavobacteriia</taxon>
        <taxon>Flavobacteriales</taxon>
        <taxon>Flavobacteriaceae</taxon>
        <taxon>Flagellimonas</taxon>
    </lineage>
</organism>
<dbReference type="STRING" id="570519.SAMN04488116_0913"/>
<dbReference type="AlphaFoldDB" id="A0A1M5IT11"/>
<dbReference type="OrthoDB" id="9774177at2"/>
<sequence length="313" mass="35091">MKFAPRKFSIIFLLVWSYSALGQAENIAEKLGYPKDAKMLIIHADDLGMSNSENRASIEGLEMGPVNSASIMVPCPWFPEIASYAKTHQHVDFGLHLTLNSEWKNYKWGPVSAKDSVATLVNSQGYFFDNVPEVVQKGDPDHVEIELRNQVLKAKKEGIDITHLDAHMGAAMGSVDFLAAYIKVGREFNLPVLLDDAIPAMADTKIQEMLGPKDIVMDRTMSANPTNFANGMDVFYTSILNELEPGLNCLLIHLAYDDVEMRAITVDHPDWGAAWRQADFDFFNSKEAKKLVEDNNIVLVTWKMLRDKIVRAD</sequence>
<feature type="signal peptide" evidence="6">
    <location>
        <begin position="1"/>
        <end position="24"/>
    </location>
</feature>
<evidence type="ECO:0000313" key="8">
    <source>
        <dbReference type="Proteomes" id="UP000184532"/>
    </source>
</evidence>
<evidence type="ECO:0000313" key="7">
    <source>
        <dbReference type="EMBL" id="SHG31498.1"/>
    </source>
</evidence>
<evidence type="ECO:0000256" key="1">
    <source>
        <dbReference type="ARBA" id="ARBA00001946"/>
    </source>
</evidence>
<evidence type="ECO:0000256" key="5">
    <source>
        <dbReference type="ARBA" id="ARBA00023277"/>
    </source>
</evidence>
<evidence type="ECO:0000256" key="2">
    <source>
        <dbReference type="ARBA" id="ARBA00022723"/>
    </source>
</evidence>
<dbReference type="SUPFAM" id="SSF88713">
    <property type="entry name" value="Glycoside hydrolase/deacetylase"/>
    <property type="match status" value="1"/>
</dbReference>
<dbReference type="GO" id="GO:0019213">
    <property type="term" value="F:deacetylase activity"/>
    <property type="evidence" value="ECO:0007669"/>
    <property type="project" value="TreeGrafter"/>
</dbReference>
<keyword evidence="2" id="KW-0479">Metal-binding</keyword>
<dbReference type="PANTHER" id="PTHR31609:SF1">
    <property type="entry name" value="CARBOHYDRATE DEACETYLASE"/>
    <property type="match status" value="1"/>
</dbReference>
<name>A0A1M5IT11_9FLAO</name>
<dbReference type="GO" id="GO:0005975">
    <property type="term" value="P:carbohydrate metabolic process"/>
    <property type="evidence" value="ECO:0007669"/>
    <property type="project" value="InterPro"/>
</dbReference>
<dbReference type="InterPro" id="IPR011330">
    <property type="entry name" value="Glyco_hydro/deAcase_b/a-brl"/>
</dbReference>
<evidence type="ECO:0000256" key="4">
    <source>
        <dbReference type="ARBA" id="ARBA00022842"/>
    </source>
</evidence>
<dbReference type="InterPro" id="IPR006879">
    <property type="entry name" value="YdjC-like"/>
</dbReference>